<dbReference type="PANTHER" id="PTHR30460">
    <property type="entry name" value="MODERATE CONDUCTANCE MECHANOSENSITIVE CHANNEL YBIO"/>
    <property type="match status" value="1"/>
</dbReference>
<dbReference type="Pfam" id="PF00924">
    <property type="entry name" value="MS_channel_2nd"/>
    <property type="match status" value="1"/>
</dbReference>
<dbReference type="InterPro" id="IPR010920">
    <property type="entry name" value="LSM_dom_sf"/>
</dbReference>
<comment type="caution">
    <text evidence="7">The sequence shown here is derived from an EMBL/GenBank/DDBJ whole genome shotgun (WGS) entry which is preliminary data.</text>
</comment>
<evidence type="ECO:0000256" key="3">
    <source>
        <dbReference type="SAM" id="MobiDB-lite"/>
    </source>
</evidence>
<feature type="domain" description="Mechanosensitive ion channel MscS" evidence="5">
    <location>
        <begin position="512"/>
        <end position="556"/>
    </location>
</feature>
<feature type="region of interest" description="Disordered" evidence="3">
    <location>
        <begin position="556"/>
        <end position="578"/>
    </location>
</feature>
<dbReference type="SUPFAM" id="SSF82861">
    <property type="entry name" value="Mechanosensitive channel protein MscS (YggB), transmembrane region"/>
    <property type="match status" value="1"/>
</dbReference>
<keyword evidence="4" id="KW-1133">Transmembrane helix</keyword>
<keyword evidence="4" id="KW-0812">Transmembrane</keyword>
<keyword evidence="2" id="KW-1003">Cell membrane</keyword>
<feature type="transmembrane region" description="Helical" evidence="4">
    <location>
        <begin position="326"/>
        <end position="344"/>
    </location>
</feature>
<evidence type="ECO:0000256" key="1">
    <source>
        <dbReference type="ARBA" id="ARBA00004236"/>
    </source>
</evidence>
<feature type="transmembrane region" description="Helical" evidence="4">
    <location>
        <begin position="405"/>
        <end position="423"/>
    </location>
</feature>
<feature type="transmembrane region" description="Helical" evidence="4">
    <location>
        <begin position="293"/>
        <end position="314"/>
    </location>
</feature>
<evidence type="ECO:0000313" key="7">
    <source>
        <dbReference type="EMBL" id="MFC6668858.1"/>
    </source>
</evidence>
<organism evidence="7 8">
    <name type="scientific">Marinobacterium aestuariivivens</name>
    <dbReference type="NCBI Taxonomy" id="1698799"/>
    <lineage>
        <taxon>Bacteria</taxon>
        <taxon>Pseudomonadati</taxon>
        <taxon>Pseudomonadota</taxon>
        <taxon>Gammaproteobacteria</taxon>
        <taxon>Oceanospirillales</taxon>
        <taxon>Oceanospirillaceae</taxon>
        <taxon>Marinobacterium</taxon>
    </lineage>
</organism>
<feature type="transmembrane region" description="Helical" evidence="4">
    <location>
        <begin position="242"/>
        <end position="265"/>
    </location>
</feature>
<sequence length="578" mass="64070">MPETAPTTSTEKVAQMSDGEVRSLLINRLEQESIARRPNPYDALQQAAPLPTGDLEDRIDLLQQSLGRWPEQQARIWQSLTDGRGGAGILDLITVFGLMLLSGFAAEALIGWKMRRMSTDIASQQCDHFATSAGYLLLQSVLSLVRLGAFFLGALALPVLAYDRGDGLRPTLMRILLTIVLLRLVGILSRSLFAPYARGIRPFHMACEEARNFHHWILGFAAIYVIFAQGHKLLLHHGLEPVLLSLSIPLWGVLLTGTVIAFVWLHRDTVTALFDRDDEVADASMRRILRQNWPLLASLWLLALWGLWSYYWFIGDIDTALDIQPAWWLTLGFILIDRLLHALLRRLCRIEWLQSHTFEQRSQRFIRVVQNGTRLILLGVLLFVLCEAFGLTSMSMLEETLVQRVLSAGIDILAVLLLAYTCWQVIQSAIERRLPEPSPLEQDALASLDGEGGAGGASRAETLLPLVRSFTSVILVIIVALMALSIIGVEIGPLLAGAGVVGIAIGFGAQKLVQDIISGIFFLLDDAFRRGEYIEAAGLRGSVEQISLRSMRLRHHLGPSRRSPTAKSRRSRTCPGTG</sequence>
<feature type="transmembrane region" description="Helical" evidence="4">
    <location>
        <begin position="466"/>
        <end position="488"/>
    </location>
</feature>
<feature type="transmembrane region" description="Helical" evidence="4">
    <location>
        <begin position="494"/>
        <end position="513"/>
    </location>
</feature>
<protein>
    <submittedName>
        <fullName evidence="7">Mechanosensitive ion channel family protein</fullName>
    </submittedName>
</protein>
<name>A0ABW1ZUA7_9GAMM</name>
<accession>A0ABW1ZUA7</accession>
<dbReference type="Proteomes" id="UP001596422">
    <property type="component" value="Unassembled WGS sequence"/>
</dbReference>
<dbReference type="Pfam" id="PF21088">
    <property type="entry name" value="MS_channel_1st"/>
    <property type="match status" value="1"/>
</dbReference>
<dbReference type="InterPro" id="IPR011014">
    <property type="entry name" value="MscS_channel_TM-2"/>
</dbReference>
<feature type="transmembrane region" description="Helical" evidence="4">
    <location>
        <begin position="172"/>
        <end position="193"/>
    </location>
</feature>
<dbReference type="RefSeq" id="WP_379907416.1">
    <property type="nucleotide sequence ID" value="NZ_JBHSWE010000001.1"/>
</dbReference>
<comment type="subcellular location">
    <subcellularLocation>
        <location evidence="1">Cell membrane</location>
    </subcellularLocation>
</comment>
<evidence type="ECO:0000259" key="6">
    <source>
        <dbReference type="Pfam" id="PF21088"/>
    </source>
</evidence>
<keyword evidence="4" id="KW-0472">Membrane</keyword>
<feature type="transmembrane region" description="Helical" evidence="4">
    <location>
        <begin position="133"/>
        <end position="160"/>
    </location>
</feature>
<proteinExistence type="predicted"/>
<evidence type="ECO:0000259" key="5">
    <source>
        <dbReference type="Pfam" id="PF00924"/>
    </source>
</evidence>
<dbReference type="InterPro" id="IPR049142">
    <property type="entry name" value="MS_channel_1st"/>
</dbReference>
<dbReference type="InterPro" id="IPR006685">
    <property type="entry name" value="MscS_channel_2nd"/>
</dbReference>
<feature type="transmembrane region" description="Helical" evidence="4">
    <location>
        <begin position="89"/>
        <end position="112"/>
    </location>
</feature>
<dbReference type="InterPro" id="IPR045276">
    <property type="entry name" value="YbiO_bact"/>
</dbReference>
<dbReference type="SUPFAM" id="SSF50182">
    <property type="entry name" value="Sm-like ribonucleoproteins"/>
    <property type="match status" value="1"/>
</dbReference>
<feature type="transmembrane region" description="Helical" evidence="4">
    <location>
        <begin position="213"/>
        <end position="230"/>
    </location>
</feature>
<gene>
    <name evidence="7" type="ORF">ACFQDL_01100</name>
</gene>
<reference evidence="8" key="1">
    <citation type="journal article" date="2019" name="Int. J. Syst. Evol. Microbiol.">
        <title>The Global Catalogue of Microorganisms (GCM) 10K type strain sequencing project: providing services to taxonomists for standard genome sequencing and annotation.</title>
        <authorList>
            <consortium name="The Broad Institute Genomics Platform"/>
            <consortium name="The Broad Institute Genome Sequencing Center for Infectious Disease"/>
            <person name="Wu L."/>
            <person name="Ma J."/>
        </authorList>
    </citation>
    <scope>NUCLEOTIDE SEQUENCE [LARGE SCALE GENOMIC DNA]</scope>
    <source>
        <strain evidence="8">NBRC 111756</strain>
    </source>
</reference>
<evidence type="ECO:0000313" key="8">
    <source>
        <dbReference type="Proteomes" id="UP001596422"/>
    </source>
</evidence>
<evidence type="ECO:0000256" key="2">
    <source>
        <dbReference type="ARBA" id="ARBA00022475"/>
    </source>
</evidence>
<dbReference type="PANTHER" id="PTHR30460:SF0">
    <property type="entry name" value="MODERATE CONDUCTANCE MECHANOSENSITIVE CHANNEL YBIO"/>
    <property type="match status" value="1"/>
</dbReference>
<dbReference type="Gene3D" id="1.10.287.1260">
    <property type="match status" value="1"/>
</dbReference>
<evidence type="ECO:0000256" key="4">
    <source>
        <dbReference type="SAM" id="Phobius"/>
    </source>
</evidence>
<dbReference type="EMBL" id="JBHSWE010000001">
    <property type="protein sequence ID" value="MFC6668858.1"/>
    <property type="molecule type" value="Genomic_DNA"/>
</dbReference>
<feature type="domain" description="Mechanosensitive ion channel transmembrane helices 2/3" evidence="6">
    <location>
        <begin position="471"/>
        <end position="510"/>
    </location>
</feature>
<keyword evidence="8" id="KW-1185">Reference proteome</keyword>